<dbReference type="RefSeq" id="WP_237465878.1">
    <property type="nucleotide sequence ID" value="NZ_CAKLDI010000001.1"/>
</dbReference>
<reference evidence="4" key="1">
    <citation type="submission" date="2021-11" db="EMBL/GenBank/DDBJ databases">
        <authorList>
            <person name="Rodrigo-Torres L."/>
            <person name="Arahal R. D."/>
            <person name="Lucena T."/>
        </authorList>
    </citation>
    <scope>NUCLEOTIDE SEQUENCE</scope>
    <source>
        <strain evidence="4">CECT 7929</strain>
    </source>
</reference>
<evidence type="ECO:0000256" key="1">
    <source>
        <dbReference type="ARBA" id="ARBA00001946"/>
    </source>
</evidence>
<comment type="caution">
    <text evidence="4">The sequence shown here is derived from an EMBL/GenBank/DDBJ whole genome shotgun (WGS) entry which is preliminary data.</text>
</comment>
<organism evidence="4 5">
    <name type="scientific">Vibrio stylophorae</name>
    <dbReference type="NCBI Taxonomy" id="659351"/>
    <lineage>
        <taxon>Bacteria</taxon>
        <taxon>Pseudomonadati</taxon>
        <taxon>Pseudomonadota</taxon>
        <taxon>Gammaproteobacteria</taxon>
        <taxon>Vibrionales</taxon>
        <taxon>Vibrionaceae</taxon>
        <taxon>Vibrio</taxon>
    </lineage>
</organism>
<accession>A0ABM8ZT09</accession>
<dbReference type="InterPro" id="IPR020084">
    <property type="entry name" value="NUDIX_hydrolase_CS"/>
</dbReference>
<evidence type="ECO:0000256" key="2">
    <source>
        <dbReference type="ARBA" id="ARBA00022801"/>
    </source>
</evidence>
<comment type="cofactor">
    <cofactor evidence="1">
        <name>Mg(2+)</name>
        <dbReference type="ChEBI" id="CHEBI:18420"/>
    </cofactor>
</comment>
<dbReference type="PROSITE" id="PS51462">
    <property type="entry name" value="NUDIX"/>
    <property type="match status" value="1"/>
</dbReference>
<evidence type="ECO:0000313" key="4">
    <source>
        <dbReference type="EMBL" id="CAH0533433.1"/>
    </source>
</evidence>
<keyword evidence="2" id="KW-0378">Hydrolase</keyword>
<dbReference type="PROSITE" id="PS00893">
    <property type="entry name" value="NUDIX_BOX"/>
    <property type="match status" value="1"/>
</dbReference>
<dbReference type="PANTHER" id="PTHR43046:SF15">
    <property type="entry name" value="MUTT_NUDIX FAMILY PROTEIN"/>
    <property type="match status" value="1"/>
</dbReference>
<dbReference type="Gene3D" id="3.90.79.10">
    <property type="entry name" value="Nucleoside Triphosphate Pyrophosphohydrolase"/>
    <property type="match status" value="1"/>
</dbReference>
<name>A0ABM8ZT09_9VIBR</name>
<dbReference type="InterPro" id="IPR015797">
    <property type="entry name" value="NUDIX_hydrolase-like_dom_sf"/>
</dbReference>
<dbReference type="PANTHER" id="PTHR43046">
    <property type="entry name" value="GDP-MANNOSE MANNOSYL HYDROLASE"/>
    <property type="match status" value="1"/>
</dbReference>
<sequence>MKLLRTTIHPDITDLETMRLVERPAARAIALDGQDILLMYTARYDDYSIPGGGLEPNESAQAGMIRELQEETGAQNIRDIMAFGCYEEYRPWYKDDANVMHMLSYCFTCRIDRELGDTQFEAYEIKNGMEPRWVNIHQAIAHNHRTMAESDKKGLSIERETFLLERIVDQLLG</sequence>
<dbReference type="Pfam" id="PF00293">
    <property type="entry name" value="NUDIX"/>
    <property type="match status" value="1"/>
</dbReference>
<proteinExistence type="predicted"/>
<feature type="domain" description="Nudix hydrolase" evidence="3">
    <location>
        <begin position="21"/>
        <end position="159"/>
    </location>
</feature>
<dbReference type="EMBL" id="CAKLDI010000001">
    <property type="protein sequence ID" value="CAH0533433.1"/>
    <property type="molecule type" value="Genomic_DNA"/>
</dbReference>
<gene>
    <name evidence="4" type="ORF">VST7929_01301</name>
</gene>
<evidence type="ECO:0000313" key="5">
    <source>
        <dbReference type="Proteomes" id="UP000838672"/>
    </source>
</evidence>
<keyword evidence="5" id="KW-1185">Reference proteome</keyword>
<dbReference type="InterPro" id="IPR000086">
    <property type="entry name" value="NUDIX_hydrolase_dom"/>
</dbReference>
<evidence type="ECO:0000259" key="3">
    <source>
        <dbReference type="PROSITE" id="PS51462"/>
    </source>
</evidence>
<dbReference type="Proteomes" id="UP000838672">
    <property type="component" value="Unassembled WGS sequence"/>
</dbReference>
<dbReference type="SUPFAM" id="SSF55811">
    <property type="entry name" value="Nudix"/>
    <property type="match status" value="1"/>
</dbReference>
<dbReference type="CDD" id="cd02883">
    <property type="entry name" value="NUDIX_Hydrolase"/>
    <property type="match status" value="1"/>
</dbReference>
<protein>
    <recommendedName>
        <fullName evidence="3">Nudix hydrolase domain-containing protein</fullName>
    </recommendedName>
</protein>